<protein>
    <submittedName>
        <fullName evidence="1">Uncharacterized protein</fullName>
    </submittedName>
</protein>
<gene>
    <name evidence="1" type="ORF">B0A48_02551</name>
</gene>
<name>A0A1V8TNZ3_9PEZI</name>
<dbReference type="InParanoid" id="A0A1V8TNZ3"/>
<dbReference type="AlphaFoldDB" id="A0A1V8TNZ3"/>
<evidence type="ECO:0000313" key="2">
    <source>
        <dbReference type="Proteomes" id="UP000192596"/>
    </source>
</evidence>
<evidence type="ECO:0000313" key="1">
    <source>
        <dbReference type="EMBL" id="OQO13087.1"/>
    </source>
</evidence>
<dbReference type="EMBL" id="NAJO01000004">
    <property type="protein sequence ID" value="OQO13087.1"/>
    <property type="molecule type" value="Genomic_DNA"/>
</dbReference>
<sequence>MEADNTSYAMMYTYWPPAMHGGKHPDDCGDAGSVYLHIGFGVVAPTNIDYTLSNETCTRGLRQVYSRDCGWDITDNKQGGQLDLGSYFKQGNDPNDTYNDHLFYLADPNPPLPSRNRFYSNLEPFVPNAEDTYTFDTFYDPCYEVHEGYGGDDFWFRDPLEWTAKGVGWKEHNRDKDDCVRKGWIYDKRGGTRDNDGRKDGQ</sequence>
<dbReference type="Proteomes" id="UP000192596">
    <property type="component" value="Unassembled WGS sequence"/>
</dbReference>
<reference evidence="2" key="1">
    <citation type="submission" date="2017-03" db="EMBL/GenBank/DDBJ databases">
        <title>Genomes of endolithic fungi from Antarctica.</title>
        <authorList>
            <person name="Coleine C."/>
            <person name="Masonjones S."/>
            <person name="Stajich J.E."/>
        </authorList>
    </citation>
    <scope>NUCLEOTIDE SEQUENCE [LARGE SCALE GENOMIC DNA]</scope>
    <source>
        <strain evidence="2">CCFEE 5527</strain>
    </source>
</reference>
<proteinExistence type="predicted"/>
<organism evidence="1 2">
    <name type="scientific">Cryoendolithus antarcticus</name>
    <dbReference type="NCBI Taxonomy" id="1507870"/>
    <lineage>
        <taxon>Eukaryota</taxon>
        <taxon>Fungi</taxon>
        <taxon>Dikarya</taxon>
        <taxon>Ascomycota</taxon>
        <taxon>Pezizomycotina</taxon>
        <taxon>Dothideomycetes</taxon>
        <taxon>Dothideomycetidae</taxon>
        <taxon>Cladosporiales</taxon>
        <taxon>Cladosporiaceae</taxon>
        <taxon>Cryoendolithus</taxon>
    </lineage>
</organism>
<accession>A0A1V8TNZ3</accession>
<comment type="caution">
    <text evidence="1">The sequence shown here is derived from an EMBL/GenBank/DDBJ whole genome shotgun (WGS) entry which is preliminary data.</text>
</comment>
<keyword evidence="2" id="KW-1185">Reference proteome</keyword>